<dbReference type="AlphaFoldDB" id="A0A5C1AEI1"/>
<evidence type="ECO:0000313" key="3">
    <source>
        <dbReference type="Proteomes" id="UP000324974"/>
    </source>
</evidence>
<sequence>MTDQKPETYRLLELFRPVAPVILTAFSGIVVWSFHNFEWPGFLLYLLVGFVAGSVAGGLVGVPLISSWAVMGVTGGLFEGAYQGWQLHGWIGAVLGGLLGVVCGIVAAVLLAMLMSLVLVSCGIDPFVNADTGEGRKTDAA</sequence>
<dbReference type="KEGG" id="lrs:PX52LOC_04820"/>
<gene>
    <name evidence="2" type="ORF">PX52LOC_04820</name>
</gene>
<dbReference type="RefSeq" id="WP_149112372.1">
    <property type="nucleotide sequence ID" value="NZ_CP042425.1"/>
</dbReference>
<keyword evidence="1" id="KW-0812">Transmembrane</keyword>
<reference evidence="3" key="1">
    <citation type="submission" date="2019-08" db="EMBL/GenBank/DDBJ databases">
        <title>Limnoglobus roseus gen. nov., sp. nov., a novel freshwater planctomycete with a giant genome from the family Gemmataceae.</title>
        <authorList>
            <person name="Kulichevskaya I.S."/>
            <person name="Naumoff D.G."/>
            <person name="Miroshnikov K."/>
            <person name="Ivanova A."/>
            <person name="Philippov D.A."/>
            <person name="Hakobyan A."/>
            <person name="Rijpstra I.C."/>
            <person name="Sinninghe Damste J.S."/>
            <person name="Liesack W."/>
            <person name="Dedysh S.N."/>
        </authorList>
    </citation>
    <scope>NUCLEOTIDE SEQUENCE [LARGE SCALE GENOMIC DNA]</scope>
    <source>
        <strain evidence="3">PX52</strain>
    </source>
</reference>
<feature type="transmembrane region" description="Helical" evidence="1">
    <location>
        <begin position="14"/>
        <end position="35"/>
    </location>
</feature>
<proteinExistence type="predicted"/>
<feature type="transmembrane region" description="Helical" evidence="1">
    <location>
        <begin position="42"/>
        <end position="70"/>
    </location>
</feature>
<keyword evidence="1" id="KW-0472">Membrane</keyword>
<protein>
    <recommendedName>
        <fullName evidence="4">DUF5518 domain-containing protein</fullName>
    </recommendedName>
</protein>
<accession>A0A5C1AEI1</accession>
<keyword evidence="1" id="KW-1133">Transmembrane helix</keyword>
<evidence type="ECO:0008006" key="4">
    <source>
        <dbReference type="Google" id="ProtNLM"/>
    </source>
</evidence>
<evidence type="ECO:0000256" key="1">
    <source>
        <dbReference type="SAM" id="Phobius"/>
    </source>
</evidence>
<keyword evidence="3" id="KW-1185">Reference proteome</keyword>
<organism evidence="2 3">
    <name type="scientific">Limnoglobus roseus</name>
    <dbReference type="NCBI Taxonomy" id="2598579"/>
    <lineage>
        <taxon>Bacteria</taxon>
        <taxon>Pseudomonadati</taxon>
        <taxon>Planctomycetota</taxon>
        <taxon>Planctomycetia</taxon>
        <taxon>Gemmatales</taxon>
        <taxon>Gemmataceae</taxon>
        <taxon>Limnoglobus</taxon>
    </lineage>
</organism>
<dbReference type="EMBL" id="CP042425">
    <property type="protein sequence ID" value="QEL17809.1"/>
    <property type="molecule type" value="Genomic_DNA"/>
</dbReference>
<dbReference type="Proteomes" id="UP000324974">
    <property type="component" value="Chromosome"/>
</dbReference>
<evidence type="ECO:0000313" key="2">
    <source>
        <dbReference type="EMBL" id="QEL17809.1"/>
    </source>
</evidence>
<feature type="transmembrane region" description="Helical" evidence="1">
    <location>
        <begin position="90"/>
        <end position="120"/>
    </location>
</feature>
<name>A0A5C1AEI1_9BACT</name>